<dbReference type="SMART" id="SM00856">
    <property type="entry name" value="PMEI"/>
    <property type="match status" value="1"/>
</dbReference>
<feature type="region of interest" description="Disordered" evidence="3">
    <location>
        <begin position="41"/>
        <end position="68"/>
    </location>
</feature>
<comment type="similarity">
    <text evidence="2">Belongs to the PMEI family.</text>
</comment>
<dbReference type="InterPro" id="IPR035513">
    <property type="entry name" value="Invertase/methylesterase_inhib"/>
</dbReference>
<dbReference type="GO" id="GO:0004857">
    <property type="term" value="F:enzyme inhibitor activity"/>
    <property type="evidence" value="ECO:0007669"/>
    <property type="project" value="InterPro"/>
</dbReference>
<dbReference type="PANTHER" id="PTHR31080:SF68">
    <property type="entry name" value="PLANT INVERTASE_PECTIN METHYLESTERASE INHIBITOR SUPERFAMILY PROTEIN"/>
    <property type="match status" value="1"/>
</dbReference>
<evidence type="ECO:0000259" key="4">
    <source>
        <dbReference type="SMART" id="SM00856"/>
    </source>
</evidence>
<dbReference type="InterPro" id="IPR006501">
    <property type="entry name" value="Pectinesterase_inhib_dom"/>
</dbReference>
<evidence type="ECO:0000313" key="5">
    <source>
        <dbReference type="EMBL" id="KAJ7977672.1"/>
    </source>
</evidence>
<dbReference type="EMBL" id="JARAOO010000003">
    <property type="protein sequence ID" value="KAJ7977672.1"/>
    <property type="molecule type" value="Genomic_DNA"/>
</dbReference>
<reference evidence="5" key="1">
    <citation type="journal article" date="2023" name="Science">
        <title>Elucidation of the pathway for biosynthesis of saponin adjuvants from the soapbark tree.</title>
        <authorList>
            <person name="Reed J."/>
            <person name="Orme A."/>
            <person name="El-Demerdash A."/>
            <person name="Owen C."/>
            <person name="Martin L.B.B."/>
            <person name="Misra R.C."/>
            <person name="Kikuchi S."/>
            <person name="Rejzek M."/>
            <person name="Martin A.C."/>
            <person name="Harkess A."/>
            <person name="Leebens-Mack J."/>
            <person name="Louveau T."/>
            <person name="Stephenson M.J."/>
            <person name="Osbourn A."/>
        </authorList>
    </citation>
    <scope>NUCLEOTIDE SEQUENCE</scope>
    <source>
        <strain evidence="5">S10</strain>
    </source>
</reference>
<feature type="compositionally biased region" description="Polar residues" evidence="3">
    <location>
        <begin position="41"/>
        <end position="55"/>
    </location>
</feature>
<dbReference type="SUPFAM" id="SSF101148">
    <property type="entry name" value="Plant invertase/pectin methylesterase inhibitor"/>
    <property type="match status" value="1"/>
</dbReference>
<evidence type="ECO:0000256" key="1">
    <source>
        <dbReference type="ARBA" id="ARBA00022729"/>
    </source>
</evidence>
<evidence type="ECO:0000313" key="6">
    <source>
        <dbReference type="Proteomes" id="UP001163823"/>
    </source>
</evidence>
<dbReference type="AlphaFoldDB" id="A0AAD7QAC1"/>
<dbReference type="KEGG" id="qsa:O6P43_007262"/>
<comment type="caution">
    <text evidence="5">The sequence shown here is derived from an EMBL/GenBank/DDBJ whole genome shotgun (WGS) entry which is preliminary data.</text>
</comment>
<organism evidence="5 6">
    <name type="scientific">Quillaja saponaria</name>
    <name type="common">Soap bark tree</name>
    <dbReference type="NCBI Taxonomy" id="32244"/>
    <lineage>
        <taxon>Eukaryota</taxon>
        <taxon>Viridiplantae</taxon>
        <taxon>Streptophyta</taxon>
        <taxon>Embryophyta</taxon>
        <taxon>Tracheophyta</taxon>
        <taxon>Spermatophyta</taxon>
        <taxon>Magnoliopsida</taxon>
        <taxon>eudicotyledons</taxon>
        <taxon>Gunneridae</taxon>
        <taxon>Pentapetalae</taxon>
        <taxon>rosids</taxon>
        <taxon>fabids</taxon>
        <taxon>Fabales</taxon>
        <taxon>Quillajaceae</taxon>
        <taxon>Quillaja</taxon>
    </lineage>
</organism>
<sequence length="231" mass="24631">MTAHVVSLPRFFNHFPFKGVQAPALAPSILTTIGTTLPKQETLVSSQSHQPTSILASSESQQSSAFAKRSSRKKVASAAKSNPELTKICSVTKDPAFCARTALTYLKGIINPANVVKAEIEACTIQATKVVQKIASVPTSSSGIANAINDCKSSYESILDSLKTAKEAIDGPNVVPGTVTTRLSATISDFDTCDEGFVEMKVPSPLQKFRARTLVRKLIDSSLVLGNKYSL</sequence>
<accession>A0AAD7QAC1</accession>
<gene>
    <name evidence="5" type="ORF">O6P43_007262</name>
</gene>
<dbReference type="NCBIfam" id="TIGR01614">
    <property type="entry name" value="PME_inhib"/>
    <property type="match status" value="1"/>
</dbReference>
<keyword evidence="1" id="KW-0732">Signal</keyword>
<protein>
    <submittedName>
        <fullName evidence="5">Pectinesterase inhibitor-like</fullName>
    </submittedName>
</protein>
<dbReference type="CDD" id="cd15800">
    <property type="entry name" value="PMEI-like_2"/>
    <property type="match status" value="1"/>
</dbReference>
<keyword evidence="6" id="KW-1185">Reference proteome</keyword>
<proteinExistence type="inferred from homology"/>
<dbReference type="Pfam" id="PF04043">
    <property type="entry name" value="PMEI"/>
    <property type="match status" value="1"/>
</dbReference>
<evidence type="ECO:0000256" key="3">
    <source>
        <dbReference type="SAM" id="MobiDB-lite"/>
    </source>
</evidence>
<name>A0AAD7QAC1_QUISA</name>
<dbReference type="PANTHER" id="PTHR31080">
    <property type="entry name" value="PECTINESTERASE INHIBITOR-LIKE"/>
    <property type="match status" value="1"/>
</dbReference>
<dbReference type="InterPro" id="IPR051955">
    <property type="entry name" value="PME_Inhibitor"/>
</dbReference>
<evidence type="ECO:0000256" key="2">
    <source>
        <dbReference type="ARBA" id="ARBA00038471"/>
    </source>
</evidence>
<feature type="compositionally biased region" description="Low complexity" evidence="3">
    <location>
        <begin position="56"/>
        <end position="68"/>
    </location>
</feature>
<dbReference type="Proteomes" id="UP001163823">
    <property type="component" value="Chromosome 3"/>
</dbReference>
<dbReference type="Gene3D" id="1.20.140.40">
    <property type="entry name" value="Invertase/pectin methylesterase inhibitor family protein"/>
    <property type="match status" value="1"/>
</dbReference>
<feature type="domain" description="Pectinesterase inhibitor" evidence="4">
    <location>
        <begin position="80"/>
        <end position="225"/>
    </location>
</feature>